<evidence type="ECO:0000256" key="4">
    <source>
        <dbReference type="ARBA" id="ARBA00022741"/>
    </source>
</evidence>
<dbReference type="PIRSF" id="PIRSF000530">
    <property type="entry name" value="Galactokinase"/>
    <property type="match status" value="1"/>
</dbReference>
<dbReference type="PRINTS" id="PR00473">
    <property type="entry name" value="GALCTOKINASE"/>
</dbReference>
<dbReference type="GO" id="GO:0004335">
    <property type="term" value="F:galactokinase activity"/>
    <property type="evidence" value="ECO:0007669"/>
    <property type="project" value="UniProtKB-UniRule"/>
</dbReference>
<dbReference type="Gene3D" id="3.30.70.890">
    <property type="entry name" value="GHMP kinase, C-terminal domain"/>
    <property type="match status" value="1"/>
</dbReference>
<dbReference type="SUPFAM" id="SSF54211">
    <property type="entry name" value="Ribosomal protein S5 domain 2-like"/>
    <property type="match status" value="1"/>
</dbReference>
<comment type="similarity">
    <text evidence="1">Belongs to the GHMP kinase family. GalK subfamily.</text>
</comment>
<dbReference type="Pfam" id="PF10509">
    <property type="entry name" value="GalKase_gal_bdg"/>
    <property type="match status" value="1"/>
</dbReference>
<evidence type="ECO:0000256" key="9">
    <source>
        <dbReference type="ARBA" id="ARBA00023277"/>
    </source>
</evidence>
<evidence type="ECO:0000256" key="3">
    <source>
        <dbReference type="ARBA" id="ARBA00022723"/>
    </source>
</evidence>
<gene>
    <name evidence="14" type="primary">galK</name>
    <name evidence="14" type="ORF">HUO12_00065</name>
</gene>
<keyword evidence="15" id="KW-1185">Reference proteome</keyword>
<name>A0A850H2E4_9SPHN</name>
<feature type="domain" description="GHMP kinase N-terminal" evidence="11">
    <location>
        <begin position="84"/>
        <end position="159"/>
    </location>
</feature>
<dbReference type="InterPro" id="IPR020568">
    <property type="entry name" value="Ribosomal_Su5_D2-typ_SF"/>
</dbReference>
<evidence type="ECO:0000256" key="10">
    <source>
        <dbReference type="NCBIfam" id="TIGR00131"/>
    </source>
</evidence>
<dbReference type="RefSeq" id="WP_176271663.1">
    <property type="nucleotide sequence ID" value="NZ_JABWTA010000001.1"/>
</dbReference>
<sequence length="349" mass="36985">MSESFRAFCPARVNLIGEHIDYNGGTVLPAALAIGITVELRPRDDRQVTIRSAQHEGLVTRLLDDAFSDHWADPALGAVIEAKSLGLLSGGADIAINSTMPAGSGLSSSAALMVAILKAARDARGDGTNDVELAVAARRVENNFLGVPCGIMDQMAVALASPGKAMALQTETLDWKLLDLIPGYSMAVIHSGITRKLTDGQYAARKVECDAAKEHFQTDDLCHLDETEIEAAELPANVRRRALHCVTENTRVLAAIEALGRSDATQLGALMNESHVSMRDLFEMSLPPIDTLVEDAVRFGAVGARLTGGGFGGCIVACVADDRLDEWQSRLLAAHESAYPIASVSSPAA</sequence>
<dbReference type="PANTHER" id="PTHR10457">
    <property type="entry name" value="MEVALONATE KINASE/GALACTOKINASE"/>
    <property type="match status" value="1"/>
</dbReference>
<evidence type="ECO:0000256" key="2">
    <source>
        <dbReference type="ARBA" id="ARBA00022679"/>
    </source>
</evidence>
<dbReference type="InterPro" id="IPR013750">
    <property type="entry name" value="GHMP_kinase_C_dom"/>
</dbReference>
<dbReference type="GO" id="GO:0005524">
    <property type="term" value="F:ATP binding"/>
    <property type="evidence" value="ECO:0007669"/>
    <property type="project" value="UniProtKB-UniRule"/>
</dbReference>
<keyword evidence="4" id="KW-0547">Nucleotide-binding</keyword>
<evidence type="ECO:0000256" key="7">
    <source>
        <dbReference type="ARBA" id="ARBA00022842"/>
    </source>
</evidence>
<keyword evidence="8" id="KW-0299">Galactose metabolism</keyword>
<keyword evidence="9" id="KW-0119">Carbohydrate metabolism</keyword>
<dbReference type="GO" id="GO:0006012">
    <property type="term" value="P:galactose metabolic process"/>
    <property type="evidence" value="ECO:0007669"/>
    <property type="project" value="UniProtKB-UniRule"/>
</dbReference>
<dbReference type="SUPFAM" id="SSF55060">
    <property type="entry name" value="GHMP Kinase, C-terminal domain"/>
    <property type="match status" value="1"/>
</dbReference>
<dbReference type="PRINTS" id="PR00959">
    <property type="entry name" value="MEVGALKINASE"/>
</dbReference>
<evidence type="ECO:0000313" key="14">
    <source>
        <dbReference type="EMBL" id="NVE93284.1"/>
    </source>
</evidence>
<dbReference type="PANTHER" id="PTHR10457:SF7">
    <property type="entry name" value="GALACTOKINASE-RELATED"/>
    <property type="match status" value="1"/>
</dbReference>
<dbReference type="Pfam" id="PF08544">
    <property type="entry name" value="GHMP_kinases_C"/>
    <property type="match status" value="1"/>
</dbReference>
<evidence type="ECO:0000259" key="11">
    <source>
        <dbReference type="Pfam" id="PF00288"/>
    </source>
</evidence>
<dbReference type="InterPro" id="IPR000705">
    <property type="entry name" value="Galactokinase"/>
</dbReference>
<dbReference type="EC" id="2.7.1.6" evidence="10"/>
<keyword evidence="3" id="KW-0479">Metal-binding</keyword>
<evidence type="ECO:0000259" key="13">
    <source>
        <dbReference type="Pfam" id="PF10509"/>
    </source>
</evidence>
<dbReference type="InterPro" id="IPR006204">
    <property type="entry name" value="GHMP_kinase_N_dom"/>
</dbReference>
<evidence type="ECO:0000256" key="5">
    <source>
        <dbReference type="ARBA" id="ARBA00022777"/>
    </source>
</evidence>
<dbReference type="GO" id="GO:0005829">
    <property type="term" value="C:cytosol"/>
    <property type="evidence" value="ECO:0007669"/>
    <property type="project" value="TreeGrafter"/>
</dbReference>
<dbReference type="GO" id="GO:0046872">
    <property type="term" value="F:metal ion binding"/>
    <property type="evidence" value="ECO:0007669"/>
    <property type="project" value="UniProtKB-KW"/>
</dbReference>
<accession>A0A850H2E4</accession>
<dbReference type="NCBIfam" id="TIGR00131">
    <property type="entry name" value="gal_kin"/>
    <property type="match status" value="1"/>
</dbReference>
<evidence type="ECO:0000259" key="12">
    <source>
        <dbReference type="Pfam" id="PF08544"/>
    </source>
</evidence>
<proteinExistence type="inferred from homology"/>
<dbReference type="InterPro" id="IPR006206">
    <property type="entry name" value="Mevalonate/galactokinase"/>
</dbReference>
<evidence type="ECO:0000256" key="1">
    <source>
        <dbReference type="ARBA" id="ARBA00006566"/>
    </source>
</evidence>
<dbReference type="InterPro" id="IPR019539">
    <property type="entry name" value="GalKase_N"/>
</dbReference>
<dbReference type="Proteomes" id="UP000546031">
    <property type="component" value="Unassembled WGS sequence"/>
</dbReference>
<dbReference type="Pfam" id="PF00288">
    <property type="entry name" value="GHMP_kinases_N"/>
    <property type="match status" value="1"/>
</dbReference>
<keyword evidence="2 14" id="KW-0808">Transferase</keyword>
<organism evidence="14 15">
    <name type="scientific">Altererythrobacter lutimaris</name>
    <dbReference type="NCBI Taxonomy" id="2743979"/>
    <lineage>
        <taxon>Bacteria</taxon>
        <taxon>Pseudomonadati</taxon>
        <taxon>Pseudomonadota</taxon>
        <taxon>Alphaproteobacteria</taxon>
        <taxon>Sphingomonadales</taxon>
        <taxon>Erythrobacteraceae</taxon>
        <taxon>Altererythrobacter</taxon>
    </lineage>
</organism>
<feature type="domain" description="GHMP kinase C-terminal" evidence="12">
    <location>
        <begin position="255"/>
        <end position="322"/>
    </location>
</feature>
<dbReference type="EMBL" id="JABWTA010000001">
    <property type="protein sequence ID" value="NVE93284.1"/>
    <property type="molecule type" value="Genomic_DNA"/>
</dbReference>
<keyword evidence="5 14" id="KW-0418">Kinase</keyword>
<dbReference type="AlphaFoldDB" id="A0A850H2E4"/>
<dbReference type="InterPro" id="IPR006203">
    <property type="entry name" value="GHMP_knse_ATP-bd_CS"/>
</dbReference>
<evidence type="ECO:0000256" key="8">
    <source>
        <dbReference type="ARBA" id="ARBA00023144"/>
    </source>
</evidence>
<dbReference type="InterPro" id="IPR014721">
    <property type="entry name" value="Ribsml_uS5_D2-typ_fold_subgr"/>
</dbReference>
<dbReference type="Gene3D" id="3.30.230.10">
    <property type="match status" value="1"/>
</dbReference>
<evidence type="ECO:0000256" key="6">
    <source>
        <dbReference type="ARBA" id="ARBA00022840"/>
    </source>
</evidence>
<protein>
    <recommendedName>
        <fullName evidence="10">Galactokinase</fullName>
        <ecNumber evidence="10">2.7.1.6</ecNumber>
    </recommendedName>
</protein>
<dbReference type="InterPro" id="IPR036554">
    <property type="entry name" value="GHMP_kinase_C_sf"/>
</dbReference>
<comment type="caution">
    <text evidence="14">The sequence shown here is derived from an EMBL/GenBank/DDBJ whole genome shotgun (WGS) entry which is preliminary data.</text>
</comment>
<feature type="domain" description="Galactokinase N-terminal" evidence="13">
    <location>
        <begin position="5"/>
        <end position="42"/>
    </location>
</feature>
<keyword evidence="6" id="KW-0067">ATP-binding</keyword>
<dbReference type="PROSITE" id="PS00627">
    <property type="entry name" value="GHMP_KINASES_ATP"/>
    <property type="match status" value="1"/>
</dbReference>
<dbReference type="FunFam" id="3.30.70.890:FF:000001">
    <property type="entry name" value="Galactokinase"/>
    <property type="match status" value="1"/>
</dbReference>
<keyword evidence="7" id="KW-0460">Magnesium</keyword>
<reference evidence="14 15" key="1">
    <citation type="submission" date="2020-06" db="EMBL/GenBank/DDBJ databases">
        <title>Altererythrobacter lutimaris sp. nov., a marine bacterium isolated from a tidal flat.</title>
        <authorList>
            <person name="Kim D."/>
            <person name="Yoo Y."/>
            <person name="Kim J.-J."/>
        </authorList>
    </citation>
    <scope>NUCLEOTIDE SEQUENCE [LARGE SCALE GENOMIC DNA]</scope>
    <source>
        <strain evidence="14 15">JGD-16</strain>
    </source>
</reference>
<evidence type="ECO:0000313" key="15">
    <source>
        <dbReference type="Proteomes" id="UP000546031"/>
    </source>
</evidence>